<dbReference type="Pfam" id="PF00027">
    <property type="entry name" value="cNMP_binding"/>
    <property type="match status" value="1"/>
</dbReference>
<evidence type="ECO:0000256" key="1">
    <source>
        <dbReference type="ARBA" id="ARBA00004141"/>
    </source>
</evidence>
<dbReference type="AlphaFoldDB" id="A0A8S1U5R4"/>
<keyword evidence="2 6" id="KW-0812">Transmembrane</keyword>
<evidence type="ECO:0000256" key="4">
    <source>
        <dbReference type="ARBA" id="ARBA00023136"/>
    </source>
</evidence>
<comment type="subcellular location">
    <subcellularLocation>
        <location evidence="1">Membrane</location>
        <topology evidence="1">Multi-pass membrane protein</topology>
    </subcellularLocation>
</comment>
<dbReference type="CDD" id="cd00038">
    <property type="entry name" value="CAP_ED"/>
    <property type="match status" value="1"/>
</dbReference>
<dbReference type="GO" id="GO:0005249">
    <property type="term" value="F:voltage-gated potassium channel activity"/>
    <property type="evidence" value="ECO:0007669"/>
    <property type="project" value="TreeGrafter"/>
</dbReference>
<evidence type="ECO:0000256" key="6">
    <source>
        <dbReference type="SAM" id="Phobius"/>
    </source>
</evidence>
<feature type="transmembrane region" description="Helical" evidence="6">
    <location>
        <begin position="250"/>
        <end position="276"/>
    </location>
</feature>
<dbReference type="OMA" id="YRIKERR"/>
<feature type="coiled-coil region" evidence="5">
    <location>
        <begin position="832"/>
        <end position="859"/>
    </location>
</feature>
<dbReference type="PANTHER" id="PTHR45689:SF5">
    <property type="entry name" value="I[[H]] CHANNEL, ISOFORM E"/>
    <property type="match status" value="1"/>
</dbReference>
<keyword evidence="9" id="KW-1185">Reference proteome</keyword>
<dbReference type="OrthoDB" id="299691at2759"/>
<dbReference type="EMBL" id="CAJJDP010000038">
    <property type="protein sequence ID" value="CAD8160415.1"/>
    <property type="molecule type" value="Genomic_DNA"/>
</dbReference>
<comment type="caution">
    <text evidence="8">The sequence shown here is derived from an EMBL/GenBank/DDBJ whole genome shotgun (WGS) entry which is preliminary data.</text>
</comment>
<dbReference type="GO" id="GO:0003254">
    <property type="term" value="P:regulation of membrane depolarization"/>
    <property type="evidence" value="ECO:0007669"/>
    <property type="project" value="TreeGrafter"/>
</dbReference>
<evidence type="ECO:0000313" key="8">
    <source>
        <dbReference type="EMBL" id="CAD8160415.1"/>
    </source>
</evidence>
<dbReference type="PANTHER" id="PTHR45689">
    <property type="entry name" value="I[[H]] CHANNEL, ISOFORM E"/>
    <property type="match status" value="1"/>
</dbReference>
<dbReference type="InterPro" id="IPR051413">
    <property type="entry name" value="K/Na_HCN_channel"/>
</dbReference>
<evidence type="ECO:0000313" key="9">
    <source>
        <dbReference type="Proteomes" id="UP000683925"/>
    </source>
</evidence>
<evidence type="ECO:0000256" key="3">
    <source>
        <dbReference type="ARBA" id="ARBA00022989"/>
    </source>
</evidence>
<dbReference type="GO" id="GO:0098855">
    <property type="term" value="C:HCN channel complex"/>
    <property type="evidence" value="ECO:0007669"/>
    <property type="project" value="TreeGrafter"/>
</dbReference>
<feature type="domain" description="Cyclic nucleotide-binding" evidence="7">
    <location>
        <begin position="468"/>
        <end position="532"/>
    </location>
</feature>
<reference evidence="8" key="1">
    <citation type="submission" date="2021-01" db="EMBL/GenBank/DDBJ databases">
        <authorList>
            <consortium name="Genoscope - CEA"/>
            <person name="William W."/>
        </authorList>
    </citation>
    <scope>NUCLEOTIDE SEQUENCE</scope>
</reference>
<gene>
    <name evidence="8" type="ORF">POCTA_138.1.T0380160</name>
</gene>
<evidence type="ECO:0000256" key="5">
    <source>
        <dbReference type="SAM" id="Coils"/>
    </source>
</evidence>
<proteinExistence type="predicted"/>
<protein>
    <recommendedName>
        <fullName evidence="7">Cyclic nucleotide-binding domain-containing protein</fullName>
    </recommendedName>
</protein>
<name>A0A8S1U5R4_PAROT</name>
<dbReference type="InterPro" id="IPR005821">
    <property type="entry name" value="Ion_trans_dom"/>
</dbReference>
<evidence type="ECO:0000256" key="2">
    <source>
        <dbReference type="ARBA" id="ARBA00022692"/>
    </source>
</evidence>
<dbReference type="InterPro" id="IPR000595">
    <property type="entry name" value="cNMP-bd_dom"/>
</dbReference>
<feature type="transmembrane region" description="Helical" evidence="6">
    <location>
        <begin position="296"/>
        <end position="315"/>
    </location>
</feature>
<organism evidence="8 9">
    <name type="scientific">Paramecium octaurelia</name>
    <dbReference type="NCBI Taxonomy" id="43137"/>
    <lineage>
        <taxon>Eukaryota</taxon>
        <taxon>Sar</taxon>
        <taxon>Alveolata</taxon>
        <taxon>Ciliophora</taxon>
        <taxon>Intramacronucleata</taxon>
        <taxon>Oligohymenophorea</taxon>
        <taxon>Peniculida</taxon>
        <taxon>Parameciidae</taxon>
        <taxon>Paramecium</taxon>
    </lineage>
</organism>
<dbReference type="PROSITE" id="PS50042">
    <property type="entry name" value="CNMP_BINDING_3"/>
    <property type="match status" value="1"/>
</dbReference>
<accession>A0A8S1U5R4</accession>
<keyword evidence="4 6" id="KW-0472">Membrane</keyword>
<feature type="transmembrane region" description="Helical" evidence="6">
    <location>
        <begin position="327"/>
        <end position="350"/>
    </location>
</feature>
<evidence type="ECO:0000259" key="7">
    <source>
        <dbReference type="PROSITE" id="PS50042"/>
    </source>
</evidence>
<keyword evidence="3 6" id="KW-1133">Transmembrane helix</keyword>
<feature type="transmembrane region" description="Helical" evidence="6">
    <location>
        <begin position="111"/>
        <end position="132"/>
    </location>
</feature>
<keyword evidence="5" id="KW-0175">Coiled coil</keyword>
<dbReference type="GO" id="GO:0035725">
    <property type="term" value="P:sodium ion transmembrane transport"/>
    <property type="evidence" value="ECO:0007669"/>
    <property type="project" value="TreeGrafter"/>
</dbReference>
<dbReference type="Proteomes" id="UP000683925">
    <property type="component" value="Unassembled WGS sequence"/>
</dbReference>
<sequence length="869" mass="102888">MEQYLQYIQTQNKEVLTKKQYKFLSDEAITSGSDYDLAGKSLEGYRIKERRRLAQNDYKRRLLSTKNVLKRNFSFNWKRIANKVRRLYRKAKSAVTLKQPYTFSPNGSMKILWDLLCLLLVIYEMITVPLMIGFEIEIIQLFSRISATIFIFDILLNLNTGVYLEGKLNMNRKDILKEYMKFWFWLDSVSAFPYDIIMDESSSQVQSAKLIRLLKFLRFVKVLKLIRLAKLKKIIDKFDELLSMRPRVAAIINFCKLFFFVLYFAHILGCIFHYIAYQEPSDHSWLADIYFSDWTIRYVNSLYWGIATMTTVGYGDISPQTPEERCIGILLLLVACGGFAFTMNSIGFALQEIDGQKKLKKEKINGANRLMKKTGISNHLQNRIRRYIHFVIDSKSLVLQDFTNQVQNELAHNLRKQINGKLLGYCNILLKNNSQQFLIEVVMSNMKERIYNPEEVIFDEFDSQQNYDMFIIKSGQVDIFYKKTGVVIDQKRKNQYFGEISFYSNLPRSASTRSANFSSVFQIFQNQFQKSLKEFQYSAKASSCPSLDLELYYMIRHKIVFRKDYGSIGVRCYVCSMDDHTSRDCEKLHFNVSATHFIKFVKQFDKFHQSAYFRRDRIDFNARKCISQIKQAQQRFESSKLINLNFKRKTYLEDFLNSYNLIEEDMQENQNPEYQICNLKQKSRMKSIRNLNGKLTKKYTHIITQTSKNEKCMKGFSQNLNELLLIKNKKEMEEKFKQIQFSSISNFDQIQEFTHFEPEGNFSIVLSQYLISLKKGFPKLMDIEALFGIEEFENYSQFYCQYLEIDTEIQNRNNSSEMNFEQLRQRNMDRRQKKKEKVIKEASQQIKKALIQLKAYKAINYSFRNLFVN</sequence>
<dbReference type="Pfam" id="PF00520">
    <property type="entry name" value="Ion_trans"/>
    <property type="match status" value="1"/>
</dbReference>
<feature type="transmembrane region" description="Helical" evidence="6">
    <location>
        <begin position="138"/>
        <end position="158"/>
    </location>
</feature>